<feature type="region of interest" description="Disordered" evidence="1">
    <location>
        <begin position="1"/>
        <end position="29"/>
    </location>
</feature>
<dbReference type="EMBL" id="JAUJDW010000068">
    <property type="protein sequence ID" value="KAK0642728.1"/>
    <property type="molecule type" value="Genomic_DNA"/>
</dbReference>
<evidence type="ECO:0000256" key="1">
    <source>
        <dbReference type="SAM" id="MobiDB-lite"/>
    </source>
</evidence>
<organism evidence="2 3">
    <name type="scientific">Lasiodiplodia hormozganensis</name>
    <dbReference type="NCBI Taxonomy" id="869390"/>
    <lineage>
        <taxon>Eukaryota</taxon>
        <taxon>Fungi</taxon>
        <taxon>Dikarya</taxon>
        <taxon>Ascomycota</taxon>
        <taxon>Pezizomycotina</taxon>
        <taxon>Dothideomycetes</taxon>
        <taxon>Dothideomycetes incertae sedis</taxon>
        <taxon>Botryosphaeriales</taxon>
        <taxon>Botryosphaeriaceae</taxon>
        <taxon>Lasiodiplodia</taxon>
    </lineage>
</organism>
<feature type="compositionally biased region" description="Low complexity" evidence="1">
    <location>
        <begin position="153"/>
        <end position="163"/>
    </location>
</feature>
<feature type="region of interest" description="Disordered" evidence="1">
    <location>
        <begin position="134"/>
        <end position="216"/>
    </location>
</feature>
<protein>
    <submittedName>
        <fullName evidence="2">Uncharacterized protein</fullName>
    </submittedName>
</protein>
<feature type="compositionally biased region" description="Basic and acidic residues" evidence="1">
    <location>
        <begin position="198"/>
        <end position="216"/>
    </location>
</feature>
<sequence length="216" mass="24510">MYNRDFAHLELDPAPRREASADDRRREKIHNDVNKVEAYLAGMNGNYSTVVDGLRTNPARGRASSNAMPIRTTSHSQHSFDGASRISEGARSTSTRKTARDGNVAIRFEGSDMFVEGDMGDKILRVTTGEDGNQQITIADAKSRERKYHGEGSRVTTNTSSSRSRSDHDSARPRGDSRSAHDREIELKRRGMKQRSVRYADEPQREYFRTERSFRR</sequence>
<accession>A0AA40CMD2</accession>
<feature type="compositionally biased region" description="Basic and acidic residues" evidence="1">
    <location>
        <begin position="164"/>
        <end position="189"/>
    </location>
</feature>
<feature type="region of interest" description="Disordered" evidence="1">
    <location>
        <begin position="61"/>
        <end position="98"/>
    </location>
</feature>
<reference evidence="2" key="1">
    <citation type="submission" date="2023-06" db="EMBL/GenBank/DDBJ databases">
        <title>Multi-omics analyses reveal the molecular pathogenesis toolkit of Lasiodiplodia hormozganensis, a cross-kingdom pathogen.</title>
        <authorList>
            <person name="Felix C."/>
            <person name="Meneses R."/>
            <person name="Goncalves M.F.M."/>
            <person name="Tilleman L."/>
            <person name="Duarte A.S."/>
            <person name="Jorrin-Novo J.V."/>
            <person name="Van De Peer Y."/>
            <person name="Deforce D."/>
            <person name="Van Nieuwerburgh F."/>
            <person name="Esteves A.C."/>
            <person name="Alves A."/>
        </authorList>
    </citation>
    <scope>NUCLEOTIDE SEQUENCE</scope>
    <source>
        <strain evidence="2">CBS 339.90</strain>
    </source>
</reference>
<name>A0AA40CMD2_9PEZI</name>
<evidence type="ECO:0000313" key="2">
    <source>
        <dbReference type="EMBL" id="KAK0642728.1"/>
    </source>
</evidence>
<dbReference type="Proteomes" id="UP001175001">
    <property type="component" value="Unassembled WGS sequence"/>
</dbReference>
<feature type="compositionally biased region" description="Polar residues" evidence="1">
    <location>
        <begin position="63"/>
        <end position="79"/>
    </location>
</feature>
<dbReference type="AlphaFoldDB" id="A0AA40CMD2"/>
<gene>
    <name evidence="2" type="ORF">DIS24_g8742</name>
</gene>
<comment type="caution">
    <text evidence="2">The sequence shown here is derived from an EMBL/GenBank/DDBJ whole genome shotgun (WGS) entry which is preliminary data.</text>
</comment>
<keyword evidence="3" id="KW-1185">Reference proteome</keyword>
<evidence type="ECO:0000313" key="3">
    <source>
        <dbReference type="Proteomes" id="UP001175001"/>
    </source>
</evidence>
<proteinExistence type="predicted"/>